<protein>
    <submittedName>
        <fullName evidence="2">Uncharacterized protein</fullName>
    </submittedName>
</protein>
<sequence length="311" mass="33789">MQIKRFRFVWLLGVSALFVGFEQTAMGQGGFGGPGGGYGYGGDPRPEPVKGDVSFKGGTLEEFAATMRESFQDLNLIVDEKARSAKVNELHVRNVSAKSILDLLRVLTTPPVEVSISQPDMIAFLRTAPTTSGMGVDYGVDYGGGGGYGGGGYGMGGMMGGDYGGVSQKLTMIIETFPVGPMLSDDSTLEVDDLLSTIETAIELREDTAESTPIRLKYHPKTGLMIVAGTETDLEVVRQIIDALKLVSQHEAKATEMDDERKALMENVKNYASELHQTKQKIAELEELVKKRESEILSLQKQVIEAKRDSR</sequence>
<keyword evidence="3" id="KW-1185">Reference proteome</keyword>
<dbReference type="EMBL" id="SIHI01000001">
    <property type="protein sequence ID" value="TWT56781.1"/>
    <property type="molecule type" value="Genomic_DNA"/>
</dbReference>
<feature type="coiled-coil region" evidence="1">
    <location>
        <begin position="247"/>
        <end position="309"/>
    </location>
</feature>
<evidence type="ECO:0000313" key="2">
    <source>
        <dbReference type="EMBL" id="TWT56781.1"/>
    </source>
</evidence>
<evidence type="ECO:0000313" key="3">
    <source>
        <dbReference type="Proteomes" id="UP000317243"/>
    </source>
</evidence>
<dbReference type="Proteomes" id="UP000317243">
    <property type="component" value="Unassembled WGS sequence"/>
</dbReference>
<gene>
    <name evidence="2" type="ORF">KOR42_01360</name>
</gene>
<dbReference type="AlphaFoldDB" id="A0A5C5X3B4"/>
<evidence type="ECO:0000256" key="1">
    <source>
        <dbReference type="SAM" id="Coils"/>
    </source>
</evidence>
<proteinExistence type="predicted"/>
<organism evidence="2 3">
    <name type="scientific">Thalassoglobus neptunius</name>
    <dbReference type="NCBI Taxonomy" id="1938619"/>
    <lineage>
        <taxon>Bacteria</taxon>
        <taxon>Pseudomonadati</taxon>
        <taxon>Planctomycetota</taxon>
        <taxon>Planctomycetia</taxon>
        <taxon>Planctomycetales</taxon>
        <taxon>Planctomycetaceae</taxon>
        <taxon>Thalassoglobus</taxon>
    </lineage>
</organism>
<keyword evidence="1" id="KW-0175">Coiled coil</keyword>
<reference evidence="2 3" key="1">
    <citation type="submission" date="2019-02" db="EMBL/GenBank/DDBJ databases">
        <title>Deep-cultivation of Planctomycetes and their phenomic and genomic characterization uncovers novel biology.</title>
        <authorList>
            <person name="Wiegand S."/>
            <person name="Jogler M."/>
            <person name="Boedeker C."/>
            <person name="Pinto D."/>
            <person name="Vollmers J."/>
            <person name="Rivas-Marin E."/>
            <person name="Kohn T."/>
            <person name="Peeters S.H."/>
            <person name="Heuer A."/>
            <person name="Rast P."/>
            <person name="Oberbeckmann S."/>
            <person name="Bunk B."/>
            <person name="Jeske O."/>
            <person name="Meyerdierks A."/>
            <person name="Storesund J.E."/>
            <person name="Kallscheuer N."/>
            <person name="Luecker S."/>
            <person name="Lage O.M."/>
            <person name="Pohl T."/>
            <person name="Merkel B.J."/>
            <person name="Hornburger P."/>
            <person name="Mueller R.-W."/>
            <person name="Bruemmer F."/>
            <person name="Labrenz M."/>
            <person name="Spormann A.M."/>
            <person name="Op Den Camp H."/>
            <person name="Overmann J."/>
            <person name="Amann R."/>
            <person name="Jetten M.S.M."/>
            <person name="Mascher T."/>
            <person name="Medema M.H."/>
            <person name="Devos D.P."/>
            <person name="Kaster A.-K."/>
            <person name="Ovreas L."/>
            <person name="Rohde M."/>
            <person name="Galperin M.Y."/>
            <person name="Jogler C."/>
        </authorList>
    </citation>
    <scope>NUCLEOTIDE SEQUENCE [LARGE SCALE GENOMIC DNA]</scope>
    <source>
        <strain evidence="2 3">KOR42</strain>
    </source>
</reference>
<comment type="caution">
    <text evidence="2">The sequence shown here is derived from an EMBL/GenBank/DDBJ whole genome shotgun (WGS) entry which is preliminary data.</text>
</comment>
<name>A0A5C5X3B4_9PLAN</name>
<accession>A0A5C5X3B4</accession>